<proteinExistence type="predicted"/>
<reference evidence="3" key="1">
    <citation type="submission" date="2016-10" db="EMBL/GenBank/DDBJ databases">
        <authorList>
            <person name="Varghese N."/>
            <person name="Submissions S."/>
        </authorList>
    </citation>
    <scope>NUCLEOTIDE SEQUENCE [LARGE SCALE GENOMIC DNA]</scope>
    <source>
        <strain evidence="3">IBRC-M 10760</strain>
    </source>
</reference>
<name>A0A1G7M705_9EURY</name>
<evidence type="ECO:0008006" key="4">
    <source>
        <dbReference type="Google" id="ProtNLM"/>
    </source>
</evidence>
<dbReference type="RefSeq" id="WP_092691792.1">
    <property type="nucleotide sequence ID" value="NZ_FNBK01000007.1"/>
</dbReference>
<keyword evidence="1" id="KW-0472">Membrane</keyword>
<protein>
    <recommendedName>
        <fullName evidence="4">PH domain-containing protein</fullName>
    </recommendedName>
</protein>
<feature type="transmembrane region" description="Helical" evidence="1">
    <location>
        <begin position="17"/>
        <end position="38"/>
    </location>
</feature>
<evidence type="ECO:0000256" key="1">
    <source>
        <dbReference type="SAM" id="Phobius"/>
    </source>
</evidence>
<dbReference type="STRING" id="660518.SAMN05216218_107155"/>
<organism evidence="2 3">
    <name type="scientific">Halorientalis regularis</name>
    <dbReference type="NCBI Taxonomy" id="660518"/>
    <lineage>
        <taxon>Archaea</taxon>
        <taxon>Methanobacteriati</taxon>
        <taxon>Methanobacteriota</taxon>
        <taxon>Stenosarchaea group</taxon>
        <taxon>Halobacteria</taxon>
        <taxon>Halobacteriales</taxon>
        <taxon>Haloarculaceae</taxon>
        <taxon>Halorientalis</taxon>
    </lineage>
</organism>
<gene>
    <name evidence="2" type="ORF">SAMN05216218_107155</name>
</gene>
<feature type="transmembrane region" description="Helical" evidence="1">
    <location>
        <begin position="44"/>
        <end position="62"/>
    </location>
</feature>
<dbReference type="OrthoDB" id="234627at2157"/>
<evidence type="ECO:0000313" key="2">
    <source>
        <dbReference type="EMBL" id="SDF57426.1"/>
    </source>
</evidence>
<keyword evidence="1" id="KW-1133">Transmembrane helix</keyword>
<dbReference type="EMBL" id="FNBK01000007">
    <property type="protein sequence ID" value="SDF57426.1"/>
    <property type="molecule type" value="Genomic_DNA"/>
</dbReference>
<keyword evidence="1" id="KW-0812">Transmembrane</keyword>
<accession>A0A1G7M705</accession>
<evidence type="ECO:0000313" key="3">
    <source>
        <dbReference type="Proteomes" id="UP000199076"/>
    </source>
</evidence>
<dbReference type="Proteomes" id="UP000199076">
    <property type="component" value="Unassembled WGS sequence"/>
</dbReference>
<keyword evidence="3" id="KW-1185">Reference proteome</keyword>
<dbReference type="AlphaFoldDB" id="A0A1G7M705"/>
<sequence>MSVEFEAGPPDALRRRVTILTGIPALLATVVGTLGPFVVDVPGLTNLIFVGGVWLLLSWLVGHRDSYRLSEAGVRRSGRLRTRTYDWEEFAGYEASDEAMTLYRSGPWPAVRFSLSDVAEPDRVREVVADNLSAA</sequence>